<proteinExistence type="predicted"/>
<comment type="caution">
    <text evidence="1">The sequence shown here is derived from an EMBL/GenBank/DDBJ whole genome shotgun (WGS) entry which is preliminary data.</text>
</comment>
<dbReference type="Proteomes" id="UP001148662">
    <property type="component" value="Unassembled WGS sequence"/>
</dbReference>
<sequence length="72" mass="8215">MPRLSAPFPQAPRPNTYRIPLSPARRPPPHRQAFHNAPRIRSQSHVLYPAWPTLGRALLLIEQGAAMELWTI</sequence>
<reference evidence="1" key="1">
    <citation type="submission" date="2022-07" db="EMBL/GenBank/DDBJ databases">
        <title>Genome Sequence of Phlebia brevispora.</title>
        <authorList>
            <person name="Buettner E."/>
        </authorList>
    </citation>
    <scope>NUCLEOTIDE SEQUENCE</scope>
    <source>
        <strain evidence="1">MPL23</strain>
    </source>
</reference>
<organism evidence="1 2">
    <name type="scientific">Phlebia brevispora</name>
    <dbReference type="NCBI Taxonomy" id="194682"/>
    <lineage>
        <taxon>Eukaryota</taxon>
        <taxon>Fungi</taxon>
        <taxon>Dikarya</taxon>
        <taxon>Basidiomycota</taxon>
        <taxon>Agaricomycotina</taxon>
        <taxon>Agaricomycetes</taxon>
        <taxon>Polyporales</taxon>
        <taxon>Meruliaceae</taxon>
        <taxon>Phlebia</taxon>
    </lineage>
</organism>
<accession>A0ACC1SZS2</accession>
<protein>
    <submittedName>
        <fullName evidence="1">Uncharacterized protein</fullName>
    </submittedName>
</protein>
<evidence type="ECO:0000313" key="2">
    <source>
        <dbReference type="Proteomes" id="UP001148662"/>
    </source>
</evidence>
<keyword evidence="2" id="KW-1185">Reference proteome</keyword>
<name>A0ACC1SZS2_9APHY</name>
<gene>
    <name evidence="1" type="ORF">NM688_g5152</name>
</gene>
<dbReference type="EMBL" id="JANHOG010000925">
    <property type="protein sequence ID" value="KAJ3549694.1"/>
    <property type="molecule type" value="Genomic_DNA"/>
</dbReference>
<evidence type="ECO:0000313" key="1">
    <source>
        <dbReference type="EMBL" id="KAJ3549694.1"/>
    </source>
</evidence>